<proteinExistence type="predicted"/>
<sequence length="327" mass="36522">MAKTEEATCIAEACEGTSIAVCEVASIAACVAEAGEATCVAMACEATSIAACDVAGMSDVCEVTGSLGAGGNCADVSRWLALAFFNLESFSKGTLLLDALSSPLFCELKTVAWISSWISYVESMLIGDRFCVEIAGKQRGKYIDSTRTVYRFHEERFHPKGQEDIHTYGHLLRIQCSLQICKPNCPTRSGSKSHFRAYHRASSMRKQKKTKLEIKKSSIDQALEERESITTNGRDKLDKFKRARVCFVRRWSRRPIPRKVLARVSRQRVVAYFRCIDATRRSCECKTGADVPKLNLFVRSCVSNRAEFFRNEQATTRSFICINSLVR</sequence>
<protein>
    <submittedName>
        <fullName evidence="1">Uncharacterized protein</fullName>
    </submittedName>
</protein>
<dbReference type="AlphaFoldDB" id="A0A6H5IK33"/>
<name>A0A6H5IK33_9HYME</name>
<organism evidence="1 2">
    <name type="scientific">Trichogramma brassicae</name>
    <dbReference type="NCBI Taxonomy" id="86971"/>
    <lineage>
        <taxon>Eukaryota</taxon>
        <taxon>Metazoa</taxon>
        <taxon>Ecdysozoa</taxon>
        <taxon>Arthropoda</taxon>
        <taxon>Hexapoda</taxon>
        <taxon>Insecta</taxon>
        <taxon>Pterygota</taxon>
        <taxon>Neoptera</taxon>
        <taxon>Endopterygota</taxon>
        <taxon>Hymenoptera</taxon>
        <taxon>Apocrita</taxon>
        <taxon>Proctotrupomorpha</taxon>
        <taxon>Chalcidoidea</taxon>
        <taxon>Trichogrammatidae</taxon>
        <taxon>Trichogramma</taxon>
    </lineage>
</organism>
<dbReference type="Proteomes" id="UP000479190">
    <property type="component" value="Unassembled WGS sequence"/>
</dbReference>
<evidence type="ECO:0000313" key="1">
    <source>
        <dbReference type="EMBL" id="CAB0037103.1"/>
    </source>
</evidence>
<dbReference type="EMBL" id="CADCXV010000845">
    <property type="protein sequence ID" value="CAB0037103.1"/>
    <property type="molecule type" value="Genomic_DNA"/>
</dbReference>
<evidence type="ECO:0000313" key="2">
    <source>
        <dbReference type="Proteomes" id="UP000479190"/>
    </source>
</evidence>
<keyword evidence="2" id="KW-1185">Reference proteome</keyword>
<accession>A0A6H5IK33</accession>
<gene>
    <name evidence="1" type="ORF">TBRA_LOCUS8940</name>
</gene>
<reference evidence="1 2" key="1">
    <citation type="submission" date="2020-02" db="EMBL/GenBank/DDBJ databases">
        <authorList>
            <person name="Ferguson B K."/>
        </authorList>
    </citation>
    <scope>NUCLEOTIDE SEQUENCE [LARGE SCALE GENOMIC DNA]</scope>
</reference>